<feature type="binding site" evidence="7">
    <location>
        <position position="311"/>
    </location>
    <ligand>
        <name>[4Fe-4S] cluster</name>
        <dbReference type="ChEBI" id="CHEBI:49883"/>
    </ligand>
</feature>
<organism evidence="10 11">
    <name type="scientific">Anaeromyxobacter oryzae</name>
    <dbReference type="NCBI Taxonomy" id="2918170"/>
    <lineage>
        <taxon>Bacteria</taxon>
        <taxon>Pseudomonadati</taxon>
        <taxon>Myxococcota</taxon>
        <taxon>Myxococcia</taxon>
        <taxon>Myxococcales</taxon>
        <taxon>Cystobacterineae</taxon>
        <taxon>Anaeromyxobacteraceae</taxon>
        <taxon>Anaeromyxobacter</taxon>
    </lineage>
</organism>
<dbReference type="PANTHER" id="PTHR30454:SF0">
    <property type="entry name" value="4-HYDROXY-3-METHYLBUT-2-EN-1-YL DIPHOSPHATE SYNTHASE (FERREDOXIN), CHLOROPLASTIC"/>
    <property type="match status" value="1"/>
</dbReference>
<dbReference type="Gene3D" id="3.20.20.20">
    <property type="entry name" value="Dihydropteroate synthase-like"/>
    <property type="match status" value="1"/>
</dbReference>
<comment type="cofactor">
    <cofactor evidence="7">
        <name>[4Fe-4S] cluster</name>
        <dbReference type="ChEBI" id="CHEBI:49883"/>
    </cofactor>
    <text evidence="7">Binds 1 [4Fe-4S] cluster.</text>
</comment>
<evidence type="ECO:0000259" key="9">
    <source>
        <dbReference type="Pfam" id="PF26540"/>
    </source>
</evidence>
<dbReference type="RefSeq" id="WP_318653811.1">
    <property type="nucleotide sequence ID" value="NZ_AP025591.1"/>
</dbReference>
<feature type="domain" description="IspG C-terminal" evidence="9">
    <location>
        <begin position="273"/>
        <end position="358"/>
    </location>
</feature>
<comment type="pathway">
    <text evidence="7">Isoprenoid biosynthesis; isopentenyl diphosphate biosynthesis via DXP pathway; isopentenyl diphosphate from 1-deoxy-D-xylulose 5-phosphate: step 5/6.</text>
</comment>
<dbReference type="NCBIfam" id="NF001540">
    <property type="entry name" value="PRK00366.1"/>
    <property type="match status" value="1"/>
</dbReference>
<dbReference type="InterPro" id="IPR011005">
    <property type="entry name" value="Dihydropteroate_synth-like_sf"/>
</dbReference>
<feature type="domain" description="IspG TIM-barrel" evidence="8">
    <location>
        <begin position="18"/>
        <end position="257"/>
    </location>
</feature>
<evidence type="ECO:0000259" key="8">
    <source>
        <dbReference type="Pfam" id="PF04551"/>
    </source>
</evidence>
<dbReference type="HAMAP" id="MF_00159">
    <property type="entry name" value="IspG"/>
    <property type="match status" value="1"/>
</dbReference>
<dbReference type="SUPFAM" id="SSF56014">
    <property type="entry name" value="Nitrite and sulphite reductase 4Fe-4S domain-like"/>
    <property type="match status" value="1"/>
</dbReference>
<evidence type="ECO:0000313" key="11">
    <source>
        <dbReference type="Proteomes" id="UP001162891"/>
    </source>
</evidence>
<keyword evidence="1 7" id="KW-0004">4Fe-4S</keyword>
<keyword evidence="5 7" id="KW-0411">Iron-sulfur</keyword>
<name>A0ABM7WX36_9BACT</name>
<dbReference type="EMBL" id="AP025591">
    <property type="protein sequence ID" value="BDG04074.1"/>
    <property type="molecule type" value="Genomic_DNA"/>
</dbReference>
<evidence type="ECO:0000256" key="4">
    <source>
        <dbReference type="ARBA" id="ARBA00023004"/>
    </source>
</evidence>
<evidence type="ECO:0000256" key="6">
    <source>
        <dbReference type="ARBA" id="ARBA00023229"/>
    </source>
</evidence>
<dbReference type="Pfam" id="PF04551">
    <property type="entry name" value="GcpE"/>
    <property type="match status" value="1"/>
</dbReference>
<dbReference type="InterPro" id="IPR016425">
    <property type="entry name" value="IspG_bac"/>
</dbReference>
<keyword evidence="3 7" id="KW-0560">Oxidoreductase</keyword>
<dbReference type="InterPro" id="IPR058579">
    <property type="entry name" value="IspG_C"/>
</dbReference>
<reference evidence="11" key="1">
    <citation type="journal article" date="2022" name="Int. J. Syst. Evol. Microbiol.">
        <title>Anaeromyxobacter oryzae sp. nov., Anaeromyxobacter diazotrophicus sp. nov. and Anaeromyxobacter paludicola sp. nov., isolated from paddy soils.</title>
        <authorList>
            <person name="Itoh H."/>
            <person name="Xu Z."/>
            <person name="Mise K."/>
            <person name="Masuda Y."/>
            <person name="Ushijima N."/>
            <person name="Hayakawa C."/>
            <person name="Shiratori Y."/>
            <person name="Senoo K."/>
        </authorList>
    </citation>
    <scope>NUCLEOTIDE SEQUENCE [LARGE SCALE GENOMIC DNA]</scope>
    <source>
        <strain evidence="11">Red232</strain>
    </source>
</reference>
<feature type="binding site" evidence="7">
    <location>
        <position position="276"/>
    </location>
    <ligand>
        <name>[4Fe-4S] cluster</name>
        <dbReference type="ChEBI" id="CHEBI:49883"/>
    </ligand>
</feature>
<evidence type="ECO:0000313" key="10">
    <source>
        <dbReference type="EMBL" id="BDG04074.1"/>
    </source>
</evidence>
<dbReference type="Gene3D" id="3.30.413.10">
    <property type="entry name" value="Sulfite Reductase Hemoprotein, domain 1"/>
    <property type="match status" value="1"/>
</dbReference>
<evidence type="ECO:0000256" key="5">
    <source>
        <dbReference type="ARBA" id="ARBA00023014"/>
    </source>
</evidence>
<keyword evidence="2 7" id="KW-0479">Metal-binding</keyword>
<evidence type="ECO:0000256" key="3">
    <source>
        <dbReference type="ARBA" id="ARBA00023002"/>
    </source>
</evidence>
<comment type="function">
    <text evidence="7">Converts 2C-methyl-D-erythritol 2,4-cyclodiphosphate (ME-2,4cPP) into 1-hydroxy-2-methyl-2-(E)-butenyl 4-diphosphate.</text>
</comment>
<comment type="catalytic activity">
    <reaction evidence="7">
        <text>(2E)-4-hydroxy-3-methylbut-2-enyl diphosphate + oxidized [flavodoxin] + H2O + 2 H(+) = 2-C-methyl-D-erythritol 2,4-cyclic diphosphate + reduced [flavodoxin]</text>
        <dbReference type="Rhea" id="RHEA:43604"/>
        <dbReference type="Rhea" id="RHEA-COMP:10622"/>
        <dbReference type="Rhea" id="RHEA-COMP:10623"/>
        <dbReference type="ChEBI" id="CHEBI:15377"/>
        <dbReference type="ChEBI" id="CHEBI:15378"/>
        <dbReference type="ChEBI" id="CHEBI:57618"/>
        <dbReference type="ChEBI" id="CHEBI:58210"/>
        <dbReference type="ChEBI" id="CHEBI:58483"/>
        <dbReference type="ChEBI" id="CHEBI:128753"/>
        <dbReference type="EC" id="1.17.7.3"/>
    </reaction>
</comment>
<sequence>MGAYGQGEGASLGERRKTRQIRLGNVPIGGGAPIVVQSMTTTQTADAAATLAQIRALAEAGADVVRVAVPDKDAAAALPAIVRATPVPLVADIHFDWRLALAALAAGIHGVRLNPGNIGSKERVREVVKAARERSVPVRIGVNAGSLEKDIVEKHGWPTAEGMVESAARHIRFLEDEGYREIKVSLKAHDIAMTVKANRLFSERFEYPLHLGITEAGTLMAGTVKSSAGLGILLADGIGDTIRISLTADPVEEVRVARMLLKSMGLKFGGATLTSCPTCGRCSVDMIPIAERVERRLANLKGEVQVAVMGCEVNGPGEAAAADVGVAYGHNGVGLLFKDGKIVKRMKAEELEEAVVSEALRIASERAPK</sequence>
<dbReference type="SUPFAM" id="SSF51717">
    <property type="entry name" value="Dihydropteroate synthetase-like"/>
    <property type="match status" value="1"/>
</dbReference>
<dbReference type="InterPro" id="IPR058578">
    <property type="entry name" value="IspG_TIM"/>
</dbReference>
<dbReference type="EC" id="1.17.7.3" evidence="7"/>
<gene>
    <name evidence="7 10" type="primary">ispG</name>
    <name evidence="10" type="ORF">AMOR_30700</name>
</gene>
<accession>A0ABM7WX36</accession>
<dbReference type="PIRSF" id="PIRSF004640">
    <property type="entry name" value="IspG"/>
    <property type="match status" value="1"/>
</dbReference>
<protein>
    <recommendedName>
        <fullName evidence="7">4-hydroxy-3-methylbut-2-en-1-yl diphosphate synthase (flavodoxin)</fullName>
        <ecNumber evidence="7">1.17.7.3</ecNumber>
    </recommendedName>
    <alternativeName>
        <fullName evidence="7">1-hydroxy-2-methyl-2-(E)-butenyl 4-diphosphate synthase</fullName>
    </alternativeName>
</protein>
<dbReference type="NCBIfam" id="TIGR00612">
    <property type="entry name" value="ispG_gcpE"/>
    <property type="match status" value="1"/>
</dbReference>
<comment type="similarity">
    <text evidence="7">Belongs to the IspG family.</text>
</comment>
<evidence type="ECO:0000256" key="1">
    <source>
        <dbReference type="ARBA" id="ARBA00022485"/>
    </source>
</evidence>
<dbReference type="InterPro" id="IPR045854">
    <property type="entry name" value="NO2/SO3_Rdtase_4Fe4S_sf"/>
</dbReference>
<keyword evidence="6 7" id="KW-0414">Isoprene biosynthesis</keyword>
<dbReference type="InterPro" id="IPR004588">
    <property type="entry name" value="IspG_bac-typ"/>
</dbReference>
<dbReference type="PANTHER" id="PTHR30454">
    <property type="entry name" value="4-HYDROXY-3-METHYLBUT-2-EN-1-YL DIPHOSPHATE SYNTHASE"/>
    <property type="match status" value="1"/>
</dbReference>
<dbReference type="Proteomes" id="UP001162891">
    <property type="component" value="Chromosome"/>
</dbReference>
<keyword evidence="4 7" id="KW-0408">Iron</keyword>
<keyword evidence="11" id="KW-1185">Reference proteome</keyword>
<proteinExistence type="inferred from homology"/>
<feature type="binding site" evidence="7">
    <location>
        <position position="279"/>
    </location>
    <ligand>
        <name>[4Fe-4S] cluster</name>
        <dbReference type="ChEBI" id="CHEBI:49883"/>
    </ligand>
</feature>
<evidence type="ECO:0000256" key="2">
    <source>
        <dbReference type="ARBA" id="ARBA00022723"/>
    </source>
</evidence>
<dbReference type="Pfam" id="PF26540">
    <property type="entry name" value="GcpE_C"/>
    <property type="match status" value="1"/>
</dbReference>
<evidence type="ECO:0000256" key="7">
    <source>
        <dbReference type="HAMAP-Rule" id="MF_00159"/>
    </source>
</evidence>
<feature type="binding site" evidence="7">
    <location>
        <position position="318"/>
    </location>
    <ligand>
        <name>[4Fe-4S] cluster</name>
        <dbReference type="ChEBI" id="CHEBI:49883"/>
    </ligand>
</feature>